<evidence type="ECO:0000256" key="1">
    <source>
        <dbReference type="SAM" id="MobiDB-lite"/>
    </source>
</evidence>
<comment type="caution">
    <text evidence="5">The sequence shown here is derived from an EMBL/GenBank/DDBJ whole genome shotgun (WGS) entry which is preliminary data.</text>
</comment>
<proteinExistence type="predicted"/>
<sequence>MVAVAALAVTMAVPVGSAVAAPAVPVPAASGASASGEGAGLPDDRPSPEAKAQRQRAADTLEREILSGGRQSRANGDPGTVDSLKISGTHKVFVLAVEFGDQTAPEIGGPVGPVHNNIPKPDPKKDNGTYWVPDFNQAHYQKVLFGDQQPSFKDFYRQQSQGRFGVDGEVTNWVKLPYSEAYYTAQDTMDKLISDGFAGWVAQRKAGGATDADINKELAQYDKWNRAKHLDQPDGQLDHLMVLHAGVGAETFGSHLDPRVKEVIWSHSSATDKPVAIGASGVAASDYTIEPENAGVGVLAHEFGHDLGLPDFYDYSGNGCAEDPLACQDNATGFWSVMSGGSWLSNSDTVRGTAPGGFGPWEKLMLGWLDYTAVRYGQEADVSIDAPNAKQGANPQALVVILPPGQDGKGRYYLVENRRSIGYDVDLQHAYFNSYGATKFQRFAYQPGMLVWYWNRAMTDNNVSEHKGAGQVLPVDARVSPIISDDGRAIRPRVQMYDAAFSLNATKPLNLTWDNTTPDGVKYTAKVAQPAQPAQPTFDDRNSWYDPRAWRSSVDVPKTGTLISLFGEQRGGRTVDVRVSFPGARAH</sequence>
<dbReference type="PANTHER" id="PTHR41775">
    <property type="entry name" value="SECRETED PROTEIN-RELATED"/>
    <property type="match status" value="1"/>
</dbReference>
<name>A0ABN2QLX8_9PSEU</name>
<dbReference type="Pfam" id="PF05547">
    <property type="entry name" value="Peptidase_M6"/>
    <property type="match status" value="1"/>
</dbReference>
<evidence type="ECO:0000256" key="2">
    <source>
        <dbReference type="SAM" id="SignalP"/>
    </source>
</evidence>
<protein>
    <recommendedName>
        <fullName evidence="7">Immune inhibitor A</fullName>
    </recommendedName>
</protein>
<dbReference type="Pfam" id="PF20774">
    <property type="entry name" value="InhA-like_VEG"/>
    <property type="match status" value="1"/>
</dbReference>
<keyword evidence="6" id="KW-1185">Reference proteome</keyword>
<dbReference type="Proteomes" id="UP001501116">
    <property type="component" value="Unassembled WGS sequence"/>
</dbReference>
<accession>A0ABN2QLX8</accession>
<dbReference type="InterPro" id="IPR008757">
    <property type="entry name" value="Peptidase_M6-like_domain"/>
</dbReference>
<dbReference type="NCBIfam" id="TIGR03296">
    <property type="entry name" value="M6dom_TIGR03296"/>
    <property type="match status" value="1"/>
</dbReference>
<feature type="compositionally biased region" description="Basic and acidic residues" evidence="1">
    <location>
        <begin position="42"/>
        <end position="58"/>
    </location>
</feature>
<dbReference type="SUPFAM" id="SSF55486">
    <property type="entry name" value="Metalloproteases ('zincins'), catalytic domain"/>
    <property type="match status" value="1"/>
</dbReference>
<feature type="signal peptide" evidence="2">
    <location>
        <begin position="1"/>
        <end position="20"/>
    </location>
</feature>
<evidence type="ECO:0008006" key="7">
    <source>
        <dbReference type="Google" id="ProtNLM"/>
    </source>
</evidence>
<dbReference type="EMBL" id="BAAANN010000008">
    <property type="protein sequence ID" value="GAA1953990.1"/>
    <property type="molecule type" value="Genomic_DNA"/>
</dbReference>
<evidence type="ECO:0000259" key="4">
    <source>
        <dbReference type="Pfam" id="PF20774"/>
    </source>
</evidence>
<dbReference type="PANTHER" id="PTHR41775:SF1">
    <property type="entry name" value="PEPTIDASE M6-LIKE DOMAIN-CONTAINING PROTEIN"/>
    <property type="match status" value="1"/>
</dbReference>
<evidence type="ECO:0000313" key="6">
    <source>
        <dbReference type="Proteomes" id="UP001501116"/>
    </source>
</evidence>
<feature type="domain" description="Peptidase M6-like" evidence="3">
    <location>
        <begin position="89"/>
        <end position="363"/>
    </location>
</feature>
<keyword evidence="2" id="KW-0732">Signal</keyword>
<feature type="domain" description="Immune inhibitor A-like metallopeptidase VEG" evidence="4">
    <location>
        <begin position="410"/>
        <end position="574"/>
    </location>
</feature>
<evidence type="ECO:0000259" key="3">
    <source>
        <dbReference type="Pfam" id="PF05547"/>
    </source>
</evidence>
<reference evidence="5 6" key="1">
    <citation type="journal article" date="2019" name="Int. J. Syst. Evol. Microbiol.">
        <title>The Global Catalogue of Microorganisms (GCM) 10K type strain sequencing project: providing services to taxonomists for standard genome sequencing and annotation.</title>
        <authorList>
            <consortium name="The Broad Institute Genomics Platform"/>
            <consortium name="The Broad Institute Genome Sequencing Center for Infectious Disease"/>
            <person name="Wu L."/>
            <person name="Ma J."/>
        </authorList>
    </citation>
    <scope>NUCLEOTIDE SEQUENCE [LARGE SCALE GENOMIC DNA]</scope>
    <source>
        <strain evidence="5 6">JCM 14545</strain>
    </source>
</reference>
<gene>
    <name evidence="5" type="ORF">GCM10009754_24150</name>
</gene>
<organism evidence="5 6">
    <name type="scientific">Amycolatopsis minnesotensis</name>
    <dbReference type="NCBI Taxonomy" id="337894"/>
    <lineage>
        <taxon>Bacteria</taxon>
        <taxon>Bacillati</taxon>
        <taxon>Actinomycetota</taxon>
        <taxon>Actinomycetes</taxon>
        <taxon>Pseudonocardiales</taxon>
        <taxon>Pseudonocardiaceae</taxon>
        <taxon>Amycolatopsis</taxon>
    </lineage>
</organism>
<evidence type="ECO:0000313" key="5">
    <source>
        <dbReference type="EMBL" id="GAA1953990.1"/>
    </source>
</evidence>
<feature type="region of interest" description="Disordered" evidence="1">
    <location>
        <begin position="28"/>
        <end position="58"/>
    </location>
</feature>
<feature type="chain" id="PRO_5047122481" description="Immune inhibitor A" evidence="2">
    <location>
        <begin position="21"/>
        <end position="587"/>
    </location>
</feature>
<dbReference type="InterPro" id="IPR048665">
    <property type="entry name" value="InhA-like_VEG"/>
</dbReference>